<dbReference type="Pfam" id="PF21093">
    <property type="entry name" value="Nup188_N-subdom_III"/>
    <property type="match status" value="2"/>
</dbReference>
<evidence type="ECO:0000256" key="3">
    <source>
        <dbReference type="ARBA" id="ARBA00022816"/>
    </source>
</evidence>
<dbReference type="PANTHER" id="PTHR31431">
    <property type="entry name" value="NUCLEOPORIN NUP188 HOMOLOG"/>
    <property type="match status" value="1"/>
</dbReference>
<reference evidence="10" key="1">
    <citation type="submission" date="2018-10" db="EMBL/GenBank/DDBJ databases">
        <title>Transcriptome assembly of Aceria tosichella (Wheat curl mite) Type 2.</title>
        <authorList>
            <person name="Scully E.D."/>
            <person name="Geib S.M."/>
            <person name="Palmer N.A."/>
            <person name="Gupta A.K."/>
            <person name="Sarath G."/>
            <person name="Tatineni S."/>
        </authorList>
    </citation>
    <scope>NUCLEOTIDE SEQUENCE</scope>
    <source>
        <strain evidence="10">LincolnNE</strain>
    </source>
</reference>
<evidence type="ECO:0000313" key="10">
    <source>
        <dbReference type="EMBL" id="MDE45211.1"/>
    </source>
</evidence>
<accession>A0A6G1S4R4</accession>
<evidence type="ECO:0000256" key="6">
    <source>
        <dbReference type="ARBA" id="ARBA00023132"/>
    </source>
</evidence>
<dbReference type="GO" id="GO:0051028">
    <property type="term" value="P:mRNA transport"/>
    <property type="evidence" value="ECO:0007669"/>
    <property type="project" value="UniProtKB-KW"/>
</dbReference>
<feature type="domain" description="Nucleoporin Nup188 N-terminal subdomain III" evidence="9">
    <location>
        <begin position="83"/>
        <end position="233"/>
    </location>
</feature>
<comment type="subcellular location">
    <subcellularLocation>
        <location evidence="1">Nucleus</location>
        <location evidence="1">Nuclear pore complex</location>
    </subcellularLocation>
</comment>
<dbReference type="GO" id="GO:0006606">
    <property type="term" value="P:protein import into nucleus"/>
    <property type="evidence" value="ECO:0007669"/>
    <property type="project" value="TreeGrafter"/>
</dbReference>
<dbReference type="GO" id="GO:0044611">
    <property type="term" value="C:nuclear pore inner ring"/>
    <property type="evidence" value="ECO:0007669"/>
    <property type="project" value="TreeGrafter"/>
</dbReference>
<dbReference type="InterPro" id="IPR044840">
    <property type="entry name" value="Nup188"/>
</dbReference>
<evidence type="ECO:0000256" key="7">
    <source>
        <dbReference type="ARBA" id="ARBA00023242"/>
    </source>
</evidence>
<dbReference type="AlphaFoldDB" id="A0A6G1S4R4"/>
<dbReference type="GO" id="GO:0006405">
    <property type="term" value="P:RNA export from nucleus"/>
    <property type="evidence" value="ECO:0007669"/>
    <property type="project" value="TreeGrafter"/>
</dbReference>
<dbReference type="EMBL" id="GGYP01000440">
    <property type="protein sequence ID" value="MDE45211.1"/>
    <property type="molecule type" value="Transcribed_RNA"/>
</dbReference>
<keyword evidence="5" id="KW-0811">Translocation</keyword>
<gene>
    <name evidence="10" type="primary">Nup188</name>
    <name evidence="10" type="ORF">g.1002</name>
</gene>
<name>A0A6G1S4R4_9ACAR</name>
<evidence type="ECO:0000259" key="9">
    <source>
        <dbReference type="Pfam" id="PF21093"/>
    </source>
</evidence>
<evidence type="ECO:0000256" key="5">
    <source>
        <dbReference type="ARBA" id="ARBA00023010"/>
    </source>
</evidence>
<keyword evidence="6" id="KW-0906">Nuclear pore complex</keyword>
<keyword evidence="3" id="KW-0509">mRNA transport</keyword>
<protein>
    <submittedName>
        <fullName evidence="10">Nucleoporin NUP188</fullName>
    </submittedName>
</protein>
<feature type="compositionally biased region" description="Polar residues" evidence="8">
    <location>
        <begin position="828"/>
        <end position="838"/>
    </location>
</feature>
<dbReference type="PANTHER" id="PTHR31431:SF1">
    <property type="entry name" value="NUCLEOPORIN NUP188"/>
    <property type="match status" value="1"/>
</dbReference>
<dbReference type="GO" id="GO:0017056">
    <property type="term" value="F:structural constituent of nuclear pore"/>
    <property type="evidence" value="ECO:0007669"/>
    <property type="project" value="InterPro"/>
</dbReference>
<evidence type="ECO:0000256" key="1">
    <source>
        <dbReference type="ARBA" id="ARBA00004567"/>
    </source>
</evidence>
<evidence type="ECO:0000256" key="2">
    <source>
        <dbReference type="ARBA" id="ARBA00022448"/>
    </source>
</evidence>
<feature type="compositionally biased region" description="Polar residues" evidence="8">
    <location>
        <begin position="848"/>
        <end position="860"/>
    </location>
</feature>
<dbReference type="InterPro" id="IPR016024">
    <property type="entry name" value="ARM-type_fold"/>
</dbReference>
<feature type="region of interest" description="Disordered" evidence="8">
    <location>
        <begin position="828"/>
        <end position="860"/>
    </location>
</feature>
<evidence type="ECO:0000256" key="4">
    <source>
        <dbReference type="ARBA" id="ARBA00022927"/>
    </source>
</evidence>
<proteinExistence type="predicted"/>
<dbReference type="SUPFAM" id="SSF48371">
    <property type="entry name" value="ARM repeat"/>
    <property type="match status" value="1"/>
</dbReference>
<sequence length="860" mass="98484">MTNTPHEKIVSTRRDSIVFRIDPKLLQHRPPRLTLAATLNTLGERIQSGDLEANVVVDILDENRFLPYIIRSIKNLYVVSLGQITNASKIGDIIVSEECIKGSYELCLAFLRFVLIILRCDDYIDTSKTMLASVTYIANEIYPNHHIWTYKKIDDMYEILGLCTEIFHQIIVKSKERQTTKSNTAESLKLKRLSDLEVVSIISLSQNQAHKQLLDVIVEGKQLIKKVTSEPNFQGEETLKQSSVVIRTRQSLSIFHELLTRSDCIKDYREHQDVKPGQHLDGSVADHTTAHMTSIERALFDTTIRPNLLQHLFGYIDQKSDSLTACLAVNLINKIAEKFSMSLMASLGSAADRLCEFFVECLDGKDSEQHMRIAIVKLLTTCVRHQPGLIELFINSNSDIRTDRTNDGQQQVKSLQVIINLLKDCVSEQTEVQRSLHTHLMEFILAFWENCHWAIEQFNKFDDFWELTTSPMLQFIDSTPSNDTYTHTQALMVLAREIFYVNTGINDKKERTMNPKLKSKLDELASKNFMSKYSMFVVNRYSNISSDMDKSHHYERMLAGWRDFLASYSKYRPFEISPALESQIVENMLTCLTIELRLGETLSKERLISIGDTILLTWSKWKTIDSSNAAIFQSIHELLYLVDSSKEYLPFSFLLAFQSTLNLYLMRHRAHLAVSNRSFDLMVPALGLMQFNMMVLENYIIKQRQAKKQLSSENKTASFVDADHKSSVECILCQASIMTLRFIIDVARPHIDLWINYLQTNLKADYLIHFLTLLMTERTCSEVCSSLIELLLCLSSLEQEDEYLNRAKLISQVNIVLNRVRNIPSSNLVKPAANQTTSNNNNGGGNNMSDMLTSHTRSLL</sequence>
<keyword evidence="7" id="KW-0539">Nucleus</keyword>
<feature type="domain" description="Nucleoporin Nup188 N-terminal subdomain III" evidence="9">
    <location>
        <begin position="291"/>
        <end position="396"/>
    </location>
</feature>
<evidence type="ECO:0000256" key="8">
    <source>
        <dbReference type="SAM" id="MobiDB-lite"/>
    </source>
</evidence>
<keyword evidence="4" id="KW-0653">Protein transport</keyword>
<keyword evidence="2" id="KW-0813">Transport</keyword>
<dbReference type="InterPro" id="IPR048883">
    <property type="entry name" value="Nup188_N-subdom_III"/>
</dbReference>
<organism evidence="10">
    <name type="scientific">Aceria tosichella</name>
    <name type="common">wheat curl mite</name>
    <dbReference type="NCBI Taxonomy" id="561515"/>
    <lineage>
        <taxon>Eukaryota</taxon>
        <taxon>Metazoa</taxon>
        <taxon>Ecdysozoa</taxon>
        <taxon>Arthropoda</taxon>
        <taxon>Chelicerata</taxon>
        <taxon>Arachnida</taxon>
        <taxon>Acari</taxon>
        <taxon>Acariformes</taxon>
        <taxon>Trombidiformes</taxon>
        <taxon>Prostigmata</taxon>
        <taxon>Eupodina</taxon>
        <taxon>Eriophyoidea</taxon>
        <taxon>Eriophyidae</taxon>
        <taxon>Eriophyinae</taxon>
        <taxon>Aceriini</taxon>
        <taxon>Aceria</taxon>
    </lineage>
</organism>